<dbReference type="AlphaFoldDB" id="A0AA39N3W4"/>
<gene>
    <name evidence="1" type="ORF">EV420DRAFT_514468</name>
</gene>
<dbReference type="InterPro" id="IPR032675">
    <property type="entry name" value="LRR_dom_sf"/>
</dbReference>
<comment type="caution">
    <text evidence="1">The sequence shown here is derived from an EMBL/GenBank/DDBJ whole genome shotgun (WGS) entry which is preliminary data.</text>
</comment>
<evidence type="ECO:0000313" key="2">
    <source>
        <dbReference type="Proteomes" id="UP001175211"/>
    </source>
</evidence>
<dbReference type="Proteomes" id="UP001175211">
    <property type="component" value="Unassembled WGS sequence"/>
</dbReference>
<protein>
    <recommendedName>
        <fullName evidence="3">F-box domain-containing protein</fullName>
    </recommendedName>
</protein>
<sequence length="419" mass="47336">MPDGTPIRRLPPELLAEVFERTVPTSSSSWLTNIREVPWILGHVSSSWRKLALSLPSLWSSIYIDEYRKRTVPMLKLALARSGTAPLTLHLYLSFMGADQMMELYSILSNECYRWKSISITLESYSNEAAQQFFSLIVPADYPILESFSFIMDAPFSHLGVFPAGFFDRAPMLHDIHMFPSLTNDIPWSQITTFISSTITVEQQFVLLREAPQLQTLEVEDYRGTHVLSVENSYPLVHASLTTFRAPDISTFSSLTLPALTNLYINNIVDKNDADKFSAFVSRSGCPLESLRFPFAAFSLSLVDTFSSLPTLRELNTAFFDGDVTPLLSALSAPPLILPILEDLELNQAFGTLNLRMVVALASYRHEHTPLRYLTMESKKILPKRLQAQLPHLTALRELQGRDFVLNILESGKDVLNRR</sequence>
<dbReference type="RefSeq" id="XP_060329561.1">
    <property type="nucleotide sequence ID" value="XM_060482430.1"/>
</dbReference>
<accession>A0AA39N3W4</accession>
<dbReference type="EMBL" id="JAUEPS010000022">
    <property type="protein sequence ID" value="KAK0457246.1"/>
    <property type="molecule type" value="Genomic_DNA"/>
</dbReference>
<organism evidence="1 2">
    <name type="scientific">Armillaria tabescens</name>
    <name type="common">Ringless honey mushroom</name>
    <name type="synonym">Agaricus tabescens</name>
    <dbReference type="NCBI Taxonomy" id="1929756"/>
    <lineage>
        <taxon>Eukaryota</taxon>
        <taxon>Fungi</taxon>
        <taxon>Dikarya</taxon>
        <taxon>Basidiomycota</taxon>
        <taxon>Agaricomycotina</taxon>
        <taxon>Agaricomycetes</taxon>
        <taxon>Agaricomycetidae</taxon>
        <taxon>Agaricales</taxon>
        <taxon>Marasmiineae</taxon>
        <taxon>Physalacriaceae</taxon>
        <taxon>Desarmillaria</taxon>
    </lineage>
</organism>
<reference evidence="1" key="1">
    <citation type="submission" date="2023-06" db="EMBL/GenBank/DDBJ databases">
        <authorList>
            <consortium name="Lawrence Berkeley National Laboratory"/>
            <person name="Ahrendt S."/>
            <person name="Sahu N."/>
            <person name="Indic B."/>
            <person name="Wong-Bajracharya J."/>
            <person name="Merenyi Z."/>
            <person name="Ke H.-M."/>
            <person name="Monk M."/>
            <person name="Kocsube S."/>
            <person name="Drula E."/>
            <person name="Lipzen A."/>
            <person name="Balint B."/>
            <person name="Henrissat B."/>
            <person name="Andreopoulos B."/>
            <person name="Martin F.M."/>
            <person name="Harder C.B."/>
            <person name="Rigling D."/>
            <person name="Ford K.L."/>
            <person name="Foster G.D."/>
            <person name="Pangilinan J."/>
            <person name="Papanicolaou A."/>
            <person name="Barry K."/>
            <person name="LaButti K."/>
            <person name="Viragh M."/>
            <person name="Koriabine M."/>
            <person name="Yan M."/>
            <person name="Riley R."/>
            <person name="Champramary S."/>
            <person name="Plett K.L."/>
            <person name="Tsai I.J."/>
            <person name="Slot J."/>
            <person name="Sipos G."/>
            <person name="Plett J."/>
            <person name="Nagy L.G."/>
            <person name="Grigoriev I.V."/>
        </authorList>
    </citation>
    <scope>NUCLEOTIDE SEQUENCE</scope>
    <source>
        <strain evidence="1">CCBAS 213</strain>
    </source>
</reference>
<name>A0AA39N3W4_ARMTA</name>
<dbReference type="GeneID" id="85365978"/>
<dbReference type="Gene3D" id="3.80.10.10">
    <property type="entry name" value="Ribonuclease Inhibitor"/>
    <property type="match status" value="1"/>
</dbReference>
<keyword evidence="2" id="KW-1185">Reference proteome</keyword>
<dbReference type="Gene3D" id="1.20.1280.50">
    <property type="match status" value="1"/>
</dbReference>
<evidence type="ECO:0000313" key="1">
    <source>
        <dbReference type="EMBL" id="KAK0457246.1"/>
    </source>
</evidence>
<evidence type="ECO:0008006" key="3">
    <source>
        <dbReference type="Google" id="ProtNLM"/>
    </source>
</evidence>
<proteinExistence type="predicted"/>